<sequence>LQLRGVTVRSGGHSVLERVDLDIAPGSTVALVGASGAGKSTLAGLVGRLVEPADGEVLLDGARVADLDVVQLRHQVAYAFARPALLGATVHDAVTYCAPEASRAVAVRAARLARADGFIRRLPQGYDTPLRGLALSGGEAQRLGLARALAQDARVLVFDDATSSLDTLTEMQISRALTEALAGRTRIVVTQRAATARRADVVAWLEGGRLRATGPHEQLWQDPRYRAVFSTGAPA</sequence>
<evidence type="ECO:0000256" key="2">
    <source>
        <dbReference type="ARBA" id="ARBA00022840"/>
    </source>
</evidence>
<dbReference type="AlphaFoldDB" id="A0A8J7WRE4"/>
<dbReference type="PANTHER" id="PTHR24221">
    <property type="entry name" value="ATP-BINDING CASSETTE SUB-FAMILY B"/>
    <property type="match status" value="1"/>
</dbReference>
<dbReference type="PANTHER" id="PTHR24221:SF654">
    <property type="entry name" value="ATP-BINDING CASSETTE SUB-FAMILY B MEMBER 6"/>
    <property type="match status" value="1"/>
</dbReference>
<dbReference type="InterPro" id="IPR039421">
    <property type="entry name" value="Type_1_exporter"/>
</dbReference>
<dbReference type="RefSeq" id="WP_211472872.1">
    <property type="nucleotide sequence ID" value="NZ_JAGSXH010000355.1"/>
</dbReference>
<feature type="non-terminal residue" evidence="4">
    <location>
        <position position="1"/>
    </location>
</feature>
<dbReference type="GO" id="GO:0016887">
    <property type="term" value="F:ATP hydrolysis activity"/>
    <property type="evidence" value="ECO:0007669"/>
    <property type="project" value="InterPro"/>
</dbReference>
<name>A0A8J7WRE4_9ACTN</name>
<dbReference type="Proteomes" id="UP000677913">
    <property type="component" value="Unassembled WGS sequence"/>
</dbReference>
<evidence type="ECO:0000313" key="4">
    <source>
        <dbReference type="EMBL" id="MBS2967151.1"/>
    </source>
</evidence>
<dbReference type="SMART" id="SM00382">
    <property type="entry name" value="AAA"/>
    <property type="match status" value="1"/>
</dbReference>
<dbReference type="InterPro" id="IPR017871">
    <property type="entry name" value="ABC_transporter-like_CS"/>
</dbReference>
<dbReference type="PROSITE" id="PS50893">
    <property type="entry name" value="ABC_TRANSPORTER_2"/>
    <property type="match status" value="1"/>
</dbReference>
<protein>
    <submittedName>
        <fullName evidence="4">ATP-binding cassette domain-containing protein</fullName>
    </submittedName>
</protein>
<dbReference type="Gene3D" id="3.40.50.300">
    <property type="entry name" value="P-loop containing nucleotide triphosphate hydrolases"/>
    <property type="match status" value="1"/>
</dbReference>
<dbReference type="SUPFAM" id="SSF52540">
    <property type="entry name" value="P-loop containing nucleoside triphosphate hydrolases"/>
    <property type="match status" value="1"/>
</dbReference>
<feature type="domain" description="ABC transporter" evidence="3">
    <location>
        <begin position="1"/>
        <end position="232"/>
    </location>
</feature>
<dbReference type="GO" id="GO:0005524">
    <property type="term" value="F:ATP binding"/>
    <property type="evidence" value="ECO:0007669"/>
    <property type="project" value="UniProtKB-KW"/>
</dbReference>
<dbReference type="EMBL" id="JAGSXH010000355">
    <property type="protein sequence ID" value="MBS2967151.1"/>
    <property type="molecule type" value="Genomic_DNA"/>
</dbReference>
<dbReference type="InterPro" id="IPR003593">
    <property type="entry name" value="AAA+_ATPase"/>
</dbReference>
<keyword evidence="2 4" id="KW-0067">ATP-binding</keyword>
<comment type="caution">
    <text evidence="4">The sequence shown here is derived from an EMBL/GenBank/DDBJ whole genome shotgun (WGS) entry which is preliminary data.</text>
</comment>
<reference evidence="4" key="1">
    <citation type="submission" date="2021-04" db="EMBL/GenBank/DDBJ databases">
        <title>Genome based classification of Actinospica acidithermotolerans sp. nov., an actinobacterium isolated from an Indonesian hot spring.</title>
        <authorList>
            <person name="Kusuma A.B."/>
            <person name="Putra K.E."/>
            <person name="Nafisah S."/>
            <person name="Loh J."/>
            <person name="Nouioui I."/>
            <person name="Goodfellow M."/>
        </authorList>
    </citation>
    <scope>NUCLEOTIDE SEQUENCE</scope>
    <source>
        <strain evidence="4">DSM 45618</strain>
    </source>
</reference>
<accession>A0A8J7WRE4</accession>
<dbReference type="InterPro" id="IPR003439">
    <property type="entry name" value="ABC_transporter-like_ATP-bd"/>
</dbReference>
<evidence type="ECO:0000256" key="1">
    <source>
        <dbReference type="ARBA" id="ARBA00022741"/>
    </source>
</evidence>
<evidence type="ECO:0000313" key="5">
    <source>
        <dbReference type="Proteomes" id="UP000677913"/>
    </source>
</evidence>
<dbReference type="PROSITE" id="PS00211">
    <property type="entry name" value="ABC_TRANSPORTER_1"/>
    <property type="match status" value="1"/>
</dbReference>
<organism evidence="4 5">
    <name type="scientific">Actinocrinis puniceicyclus</name>
    <dbReference type="NCBI Taxonomy" id="977794"/>
    <lineage>
        <taxon>Bacteria</taxon>
        <taxon>Bacillati</taxon>
        <taxon>Actinomycetota</taxon>
        <taxon>Actinomycetes</taxon>
        <taxon>Catenulisporales</taxon>
        <taxon>Actinospicaceae</taxon>
        <taxon>Actinocrinis</taxon>
    </lineage>
</organism>
<evidence type="ECO:0000259" key="3">
    <source>
        <dbReference type="PROSITE" id="PS50893"/>
    </source>
</evidence>
<dbReference type="GO" id="GO:0034040">
    <property type="term" value="F:ATPase-coupled lipid transmembrane transporter activity"/>
    <property type="evidence" value="ECO:0007669"/>
    <property type="project" value="TreeGrafter"/>
</dbReference>
<gene>
    <name evidence="4" type="ORF">KGA66_29250</name>
</gene>
<keyword evidence="5" id="KW-1185">Reference proteome</keyword>
<proteinExistence type="predicted"/>
<keyword evidence="1" id="KW-0547">Nucleotide-binding</keyword>
<dbReference type="InterPro" id="IPR027417">
    <property type="entry name" value="P-loop_NTPase"/>
</dbReference>
<dbReference type="Pfam" id="PF00005">
    <property type="entry name" value="ABC_tran"/>
    <property type="match status" value="1"/>
</dbReference>